<feature type="domain" description="Beta-lactamase-related" evidence="1">
    <location>
        <begin position="24"/>
        <end position="133"/>
    </location>
</feature>
<protein>
    <submittedName>
        <fullName evidence="2">Serine hydrolase</fullName>
    </submittedName>
</protein>
<proteinExistence type="predicted"/>
<dbReference type="AlphaFoldDB" id="A0A3D4SZ23"/>
<dbReference type="Proteomes" id="UP000261739">
    <property type="component" value="Unassembled WGS sequence"/>
</dbReference>
<evidence type="ECO:0000259" key="1">
    <source>
        <dbReference type="Pfam" id="PF00144"/>
    </source>
</evidence>
<dbReference type="GO" id="GO:0016787">
    <property type="term" value="F:hydrolase activity"/>
    <property type="evidence" value="ECO:0007669"/>
    <property type="project" value="UniProtKB-KW"/>
</dbReference>
<dbReference type="SUPFAM" id="SSF56601">
    <property type="entry name" value="beta-lactamase/transpeptidase-like"/>
    <property type="match status" value="1"/>
</dbReference>
<dbReference type="Pfam" id="PF00144">
    <property type="entry name" value="Beta-lactamase"/>
    <property type="match status" value="1"/>
</dbReference>
<accession>A0A3D4SZ23</accession>
<dbReference type="InterPro" id="IPR012338">
    <property type="entry name" value="Beta-lactam/transpept-like"/>
</dbReference>
<comment type="caution">
    <text evidence="2">The sequence shown here is derived from an EMBL/GenBank/DDBJ whole genome shotgun (WGS) entry which is preliminary data.</text>
</comment>
<dbReference type="InterPro" id="IPR001466">
    <property type="entry name" value="Beta-lactam-related"/>
</dbReference>
<dbReference type="Gene3D" id="3.40.710.10">
    <property type="entry name" value="DD-peptidase/beta-lactamase superfamily"/>
    <property type="match status" value="1"/>
</dbReference>
<name>A0A3D4SZ23_9CORY</name>
<dbReference type="PANTHER" id="PTHR43283:SF15">
    <property type="entry name" value="CONSERVED PROTEIN"/>
    <property type="match status" value="1"/>
</dbReference>
<gene>
    <name evidence="2" type="ORF">DIW82_06980</name>
</gene>
<dbReference type="PANTHER" id="PTHR43283">
    <property type="entry name" value="BETA-LACTAMASE-RELATED"/>
    <property type="match status" value="1"/>
</dbReference>
<organism evidence="2 3">
    <name type="scientific">Corynebacterium nuruki</name>
    <dbReference type="NCBI Taxonomy" id="1032851"/>
    <lineage>
        <taxon>Bacteria</taxon>
        <taxon>Bacillati</taxon>
        <taxon>Actinomycetota</taxon>
        <taxon>Actinomycetes</taxon>
        <taxon>Mycobacteriales</taxon>
        <taxon>Corynebacteriaceae</taxon>
        <taxon>Corynebacterium</taxon>
    </lineage>
</organism>
<feature type="non-terminal residue" evidence="2">
    <location>
        <position position="150"/>
    </location>
</feature>
<sequence>MTVPDRQPADVLAEVDDWPVDTVAATVVRPDGTTVGHGDTSTVFALASVSKLITAYTVLCAVAEGCFELDDTVADVAVETGHDVDGPQDATVRELLAHASGVGFRGRTRERDACTRRIYSSAGFEILADLVSATVGEVDLDFAGYARATV</sequence>
<dbReference type="InterPro" id="IPR050789">
    <property type="entry name" value="Diverse_Enzym_Activities"/>
</dbReference>
<dbReference type="EMBL" id="DQID01000183">
    <property type="protein sequence ID" value="HCT14529.1"/>
    <property type="molecule type" value="Genomic_DNA"/>
</dbReference>
<evidence type="ECO:0000313" key="3">
    <source>
        <dbReference type="Proteomes" id="UP000261739"/>
    </source>
</evidence>
<evidence type="ECO:0000313" key="2">
    <source>
        <dbReference type="EMBL" id="HCT14529.1"/>
    </source>
</evidence>
<keyword evidence="2" id="KW-0378">Hydrolase</keyword>
<reference evidence="2 3" key="1">
    <citation type="journal article" date="2018" name="Nat. Biotechnol.">
        <title>A standardized bacterial taxonomy based on genome phylogeny substantially revises the tree of life.</title>
        <authorList>
            <person name="Parks D.H."/>
            <person name="Chuvochina M."/>
            <person name="Waite D.W."/>
            <person name="Rinke C."/>
            <person name="Skarshewski A."/>
            <person name="Chaumeil P.A."/>
            <person name="Hugenholtz P."/>
        </authorList>
    </citation>
    <scope>NUCLEOTIDE SEQUENCE [LARGE SCALE GENOMIC DNA]</scope>
    <source>
        <strain evidence="2">UBA11247</strain>
    </source>
</reference>